<dbReference type="GO" id="GO:0005509">
    <property type="term" value="F:calcium ion binding"/>
    <property type="evidence" value="ECO:0007669"/>
    <property type="project" value="InterPro"/>
</dbReference>
<dbReference type="InterPro" id="IPR036444">
    <property type="entry name" value="PLipase_A2_dom_sf"/>
</dbReference>
<dbReference type="AlphaFoldDB" id="A0A815Q7E9"/>
<comment type="caution">
    <text evidence="1">The sequence shown here is derived from an EMBL/GenBank/DDBJ whole genome shotgun (WGS) entry which is preliminary data.</text>
</comment>
<dbReference type="Pfam" id="PF06951">
    <property type="entry name" value="PLA2G12"/>
    <property type="match status" value="1"/>
</dbReference>
<dbReference type="Gene3D" id="1.20.90.10">
    <property type="entry name" value="Phospholipase A2 domain"/>
    <property type="match status" value="1"/>
</dbReference>
<dbReference type="InterPro" id="IPR010711">
    <property type="entry name" value="PLA2G12"/>
</dbReference>
<reference evidence="1" key="1">
    <citation type="submission" date="2021-02" db="EMBL/GenBank/DDBJ databases">
        <authorList>
            <person name="Nowell W R."/>
        </authorList>
    </citation>
    <scope>NUCLEOTIDE SEQUENCE</scope>
</reference>
<dbReference type="GO" id="GO:0016042">
    <property type="term" value="P:lipid catabolic process"/>
    <property type="evidence" value="ECO:0007669"/>
    <property type="project" value="InterPro"/>
</dbReference>
<protein>
    <submittedName>
        <fullName evidence="1">Uncharacterized protein</fullName>
    </submittedName>
</protein>
<sequence length="379" mass="42429">METFTINHHSTATNSEENYASQIAVQTSANDDETELYISTNEDEPRYEELVLSTIPTENFSINDYSAATQNEENDDSYIVTDTGTNDDGIEAYRNTNANGLTYEELVSSTIPTEHFSINDYSAANQNEENDDSYIVTDTGTNEDGTEAYGNTNANGLIYEELVSSTIPTETFSIHDYSAATQNEENDDSYIVTDTGTNEDGTEAYANINDDEFEEEELASSTVLTETSKINDILESVISRMLFWDEPICHDDVCCCNSLCKRPVQKRRPESNGCGPKKFFLSGFIKLVGNFFEFTRACNTHDNCYGTCGKLRTSCDEAFLSDMISSCDENSGNWFSRQFCQLTAKTFNAAVRRFGRDPFLHAQMDNCLCLTIGVRRDIN</sequence>
<dbReference type="PANTHER" id="PTHR12824">
    <property type="entry name" value="GROUP XII SECRETORY PHOSPHOLIPASE A2 FAMILY MEMBER"/>
    <property type="match status" value="1"/>
</dbReference>
<evidence type="ECO:0000313" key="2">
    <source>
        <dbReference type="EMBL" id="CAF4069609.1"/>
    </source>
</evidence>
<name>A0A815Q7E9_9BILA</name>
<organism evidence="1 3">
    <name type="scientific">Adineta steineri</name>
    <dbReference type="NCBI Taxonomy" id="433720"/>
    <lineage>
        <taxon>Eukaryota</taxon>
        <taxon>Metazoa</taxon>
        <taxon>Spiralia</taxon>
        <taxon>Gnathifera</taxon>
        <taxon>Rotifera</taxon>
        <taxon>Eurotatoria</taxon>
        <taxon>Bdelloidea</taxon>
        <taxon>Adinetida</taxon>
        <taxon>Adinetidae</taxon>
        <taxon>Adineta</taxon>
    </lineage>
</organism>
<dbReference type="PANTHER" id="PTHR12824:SF8">
    <property type="entry name" value="GXIVSPLA2, ISOFORM A"/>
    <property type="match status" value="1"/>
</dbReference>
<evidence type="ECO:0000313" key="1">
    <source>
        <dbReference type="EMBL" id="CAF1458654.1"/>
    </source>
</evidence>
<dbReference type="Proteomes" id="UP000663860">
    <property type="component" value="Unassembled WGS sequence"/>
</dbReference>
<dbReference type="Proteomes" id="UP000663868">
    <property type="component" value="Unassembled WGS sequence"/>
</dbReference>
<dbReference type="GO" id="GO:0050482">
    <property type="term" value="P:arachidonate secretion"/>
    <property type="evidence" value="ECO:0007669"/>
    <property type="project" value="InterPro"/>
</dbReference>
<gene>
    <name evidence="1" type="ORF">IZO911_LOCUS42794</name>
    <name evidence="2" type="ORF">KXQ929_LOCUS32656</name>
</gene>
<dbReference type="EMBL" id="CAJOBB010004007">
    <property type="protein sequence ID" value="CAF4069609.1"/>
    <property type="molecule type" value="Genomic_DNA"/>
</dbReference>
<dbReference type="GO" id="GO:0006644">
    <property type="term" value="P:phospholipid metabolic process"/>
    <property type="evidence" value="ECO:0007669"/>
    <property type="project" value="InterPro"/>
</dbReference>
<dbReference type="EMBL" id="CAJNOE010001929">
    <property type="protein sequence ID" value="CAF1458654.1"/>
    <property type="molecule type" value="Genomic_DNA"/>
</dbReference>
<proteinExistence type="predicted"/>
<evidence type="ECO:0000313" key="3">
    <source>
        <dbReference type="Proteomes" id="UP000663860"/>
    </source>
</evidence>
<dbReference type="SUPFAM" id="SSF48619">
    <property type="entry name" value="Phospholipase A2, PLA2"/>
    <property type="match status" value="1"/>
</dbReference>
<accession>A0A815Q7E9</accession>
<dbReference type="GO" id="GO:0004623">
    <property type="term" value="F:phospholipase A2 activity"/>
    <property type="evidence" value="ECO:0007669"/>
    <property type="project" value="InterPro"/>
</dbReference>
<dbReference type="GO" id="GO:0005576">
    <property type="term" value="C:extracellular region"/>
    <property type="evidence" value="ECO:0007669"/>
    <property type="project" value="InterPro"/>
</dbReference>